<dbReference type="AlphaFoldDB" id="A0A4C1SZC7"/>
<feature type="region of interest" description="Disordered" evidence="1">
    <location>
        <begin position="84"/>
        <end position="104"/>
    </location>
</feature>
<accession>A0A4C1SZC7</accession>
<comment type="caution">
    <text evidence="2">The sequence shown here is derived from an EMBL/GenBank/DDBJ whole genome shotgun (WGS) entry which is preliminary data.</text>
</comment>
<keyword evidence="3" id="KW-1185">Reference proteome</keyword>
<sequence length="104" mass="11495">MSFALRSTDTADTHAPPRPRARRIDTPFTQTWLCLLIKNTRAGRGKDCAATHAQDSEEIAQYLLFYSGVTSAVRRVLQFSARSAVKPKMGAQPCPPQPSRRGHA</sequence>
<protein>
    <submittedName>
        <fullName evidence="2">Uncharacterized protein</fullName>
    </submittedName>
</protein>
<reference evidence="2 3" key="1">
    <citation type="journal article" date="2019" name="Commun. Biol.">
        <title>The bagworm genome reveals a unique fibroin gene that provides high tensile strength.</title>
        <authorList>
            <person name="Kono N."/>
            <person name="Nakamura H."/>
            <person name="Ohtoshi R."/>
            <person name="Tomita M."/>
            <person name="Numata K."/>
            <person name="Arakawa K."/>
        </authorList>
    </citation>
    <scope>NUCLEOTIDE SEQUENCE [LARGE SCALE GENOMIC DNA]</scope>
</reference>
<evidence type="ECO:0000313" key="2">
    <source>
        <dbReference type="EMBL" id="GBP06538.1"/>
    </source>
</evidence>
<feature type="compositionally biased region" description="Polar residues" evidence="1">
    <location>
        <begin position="1"/>
        <end position="10"/>
    </location>
</feature>
<name>A0A4C1SZC7_EUMVA</name>
<evidence type="ECO:0000256" key="1">
    <source>
        <dbReference type="SAM" id="MobiDB-lite"/>
    </source>
</evidence>
<dbReference type="EMBL" id="BGZK01004052">
    <property type="protein sequence ID" value="GBP06538.1"/>
    <property type="molecule type" value="Genomic_DNA"/>
</dbReference>
<dbReference type="Proteomes" id="UP000299102">
    <property type="component" value="Unassembled WGS sequence"/>
</dbReference>
<feature type="region of interest" description="Disordered" evidence="1">
    <location>
        <begin position="1"/>
        <end position="24"/>
    </location>
</feature>
<organism evidence="2 3">
    <name type="scientific">Eumeta variegata</name>
    <name type="common">Bagworm moth</name>
    <name type="synonym">Eumeta japonica</name>
    <dbReference type="NCBI Taxonomy" id="151549"/>
    <lineage>
        <taxon>Eukaryota</taxon>
        <taxon>Metazoa</taxon>
        <taxon>Ecdysozoa</taxon>
        <taxon>Arthropoda</taxon>
        <taxon>Hexapoda</taxon>
        <taxon>Insecta</taxon>
        <taxon>Pterygota</taxon>
        <taxon>Neoptera</taxon>
        <taxon>Endopterygota</taxon>
        <taxon>Lepidoptera</taxon>
        <taxon>Glossata</taxon>
        <taxon>Ditrysia</taxon>
        <taxon>Tineoidea</taxon>
        <taxon>Psychidae</taxon>
        <taxon>Oiketicinae</taxon>
        <taxon>Eumeta</taxon>
    </lineage>
</organism>
<gene>
    <name evidence="2" type="ORF">EVAR_69644_1</name>
</gene>
<evidence type="ECO:0000313" key="3">
    <source>
        <dbReference type="Proteomes" id="UP000299102"/>
    </source>
</evidence>
<proteinExistence type="predicted"/>